<keyword evidence="1" id="KW-0677">Repeat</keyword>
<keyword evidence="5" id="KW-1185">Reference proteome</keyword>
<keyword evidence="3" id="KW-0812">Transmembrane</keyword>
<dbReference type="Pfam" id="PF13424">
    <property type="entry name" value="TPR_12"/>
    <property type="match status" value="1"/>
</dbReference>
<feature type="transmembrane region" description="Helical" evidence="3">
    <location>
        <begin position="215"/>
        <end position="233"/>
    </location>
</feature>
<dbReference type="Proteomes" id="UP000192783">
    <property type="component" value="Unassembled WGS sequence"/>
</dbReference>
<protein>
    <submittedName>
        <fullName evidence="4">Tetratricopeptide repeat-containing protein</fullName>
    </submittedName>
</protein>
<dbReference type="STRING" id="1121390.SAMN02746041_01029"/>
<organism evidence="4 5">
    <name type="scientific">Desulfacinum hydrothermale DSM 13146</name>
    <dbReference type="NCBI Taxonomy" id="1121390"/>
    <lineage>
        <taxon>Bacteria</taxon>
        <taxon>Pseudomonadati</taxon>
        <taxon>Thermodesulfobacteriota</taxon>
        <taxon>Syntrophobacteria</taxon>
        <taxon>Syntrophobacterales</taxon>
        <taxon>Syntrophobacteraceae</taxon>
        <taxon>Desulfacinum</taxon>
    </lineage>
</organism>
<dbReference type="AlphaFoldDB" id="A0A1W1XAF8"/>
<dbReference type="PANTHER" id="PTHR44858">
    <property type="entry name" value="TETRATRICOPEPTIDE REPEAT PROTEIN 6"/>
    <property type="match status" value="1"/>
</dbReference>
<keyword evidence="3" id="KW-1133">Transmembrane helix</keyword>
<dbReference type="InterPro" id="IPR011990">
    <property type="entry name" value="TPR-like_helical_dom_sf"/>
</dbReference>
<accession>A0A1W1XAF8</accession>
<dbReference type="SMART" id="SM00028">
    <property type="entry name" value="TPR"/>
    <property type="match status" value="4"/>
</dbReference>
<name>A0A1W1XAF8_9BACT</name>
<dbReference type="RefSeq" id="WP_170920358.1">
    <property type="nucleotide sequence ID" value="NZ_FWXF01000004.1"/>
</dbReference>
<dbReference type="Pfam" id="PF13432">
    <property type="entry name" value="TPR_16"/>
    <property type="match status" value="1"/>
</dbReference>
<gene>
    <name evidence="4" type="ORF">SAMN02746041_01029</name>
</gene>
<dbReference type="PANTHER" id="PTHR44858:SF1">
    <property type="entry name" value="UDP-N-ACETYLGLUCOSAMINE--PEPTIDE N-ACETYLGLUCOSAMINYLTRANSFERASE SPINDLY-RELATED"/>
    <property type="match status" value="1"/>
</dbReference>
<dbReference type="EMBL" id="FWXF01000004">
    <property type="protein sequence ID" value="SMC20837.1"/>
    <property type="molecule type" value="Genomic_DNA"/>
</dbReference>
<dbReference type="InterPro" id="IPR019734">
    <property type="entry name" value="TPR_rpt"/>
</dbReference>
<evidence type="ECO:0000256" key="2">
    <source>
        <dbReference type="ARBA" id="ARBA00022803"/>
    </source>
</evidence>
<evidence type="ECO:0000256" key="3">
    <source>
        <dbReference type="SAM" id="Phobius"/>
    </source>
</evidence>
<dbReference type="InterPro" id="IPR050498">
    <property type="entry name" value="Ycf3"/>
</dbReference>
<evidence type="ECO:0000256" key="1">
    <source>
        <dbReference type="ARBA" id="ARBA00022737"/>
    </source>
</evidence>
<dbReference type="Gene3D" id="1.25.40.10">
    <property type="entry name" value="Tetratricopeptide repeat domain"/>
    <property type="match status" value="1"/>
</dbReference>
<proteinExistence type="predicted"/>
<evidence type="ECO:0000313" key="5">
    <source>
        <dbReference type="Proteomes" id="UP000192783"/>
    </source>
</evidence>
<dbReference type="SUPFAM" id="SSF48452">
    <property type="entry name" value="TPR-like"/>
    <property type="match status" value="1"/>
</dbReference>
<keyword evidence="2" id="KW-0802">TPR repeat</keyword>
<reference evidence="4 5" key="1">
    <citation type="submission" date="2017-04" db="EMBL/GenBank/DDBJ databases">
        <authorList>
            <person name="Afonso C.L."/>
            <person name="Miller P.J."/>
            <person name="Scott M.A."/>
            <person name="Spackman E."/>
            <person name="Goraichik I."/>
            <person name="Dimitrov K.M."/>
            <person name="Suarez D.L."/>
            <person name="Swayne D.E."/>
        </authorList>
    </citation>
    <scope>NUCLEOTIDE SEQUENCE [LARGE SCALE GENOMIC DNA]</scope>
    <source>
        <strain evidence="4 5">DSM 13146</strain>
    </source>
</reference>
<sequence>MKRSWIPMVIAVVVGVFLVAPAGAMQSASDLYLKAQKESIMFKRVELYTEALEKNPSLADAHRERGILYYYQGKHEKAIADLTSYLQQGGADHRVYFYRALARLSQGMLPGALEDLSAAHRIQPKDSEVLSYRAQVLYDLGRWDEARQDAAQVLRLHDDAVSMARALNVQARIYAAQGKDLLARENFKRAAALDPTLGVFRAWADYLSPEQASRVGMMALIVLPLVLIFRLSLPKPKRNKDE</sequence>
<evidence type="ECO:0000313" key="4">
    <source>
        <dbReference type="EMBL" id="SMC20837.1"/>
    </source>
</evidence>
<keyword evidence="3" id="KW-0472">Membrane</keyword>